<protein>
    <submittedName>
        <fullName evidence="2">23331_t:CDS:1</fullName>
    </submittedName>
</protein>
<evidence type="ECO:0000313" key="2">
    <source>
        <dbReference type="EMBL" id="CAG8819677.1"/>
    </source>
</evidence>
<reference evidence="2" key="1">
    <citation type="submission" date="2021-06" db="EMBL/GenBank/DDBJ databases">
        <authorList>
            <person name="Kallberg Y."/>
            <person name="Tangrot J."/>
            <person name="Rosling A."/>
        </authorList>
    </citation>
    <scope>NUCLEOTIDE SEQUENCE</scope>
    <source>
        <strain evidence="2">MA453B</strain>
    </source>
</reference>
<comment type="caution">
    <text evidence="2">The sequence shown here is derived from an EMBL/GenBank/DDBJ whole genome shotgun (WGS) entry which is preliminary data.</text>
</comment>
<evidence type="ECO:0000313" key="3">
    <source>
        <dbReference type="Proteomes" id="UP000789405"/>
    </source>
</evidence>
<feature type="region of interest" description="Disordered" evidence="1">
    <location>
        <begin position="1"/>
        <end position="47"/>
    </location>
</feature>
<dbReference type="Proteomes" id="UP000789405">
    <property type="component" value="Unassembled WGS sequence"/>
</dbReference>
<feature type="non-terminal residue" evidence="2">
    <location>
        <position position="125"/>
    </location>
</feature>
<organism evidence="2 3">
    <name type="scientific">Dentiscutata erythropus</name>
    <dbReference type="NCBI Taxonomy" id="1348616"/>
    <lineage>
        <taxon>Eukaryota</taxon>
        <taxon>Fungi</taxon>
        <taxon>Fungi incertae sedis</taxon>
        <taxon>Mucoromycota</taxon>
        <taxon>Glomeromycotina</taxon>
        <taxon>Glomeromycetes</taxon>
        <taxon>Diversisporales</taxon>
        <taxon>Gigasporaceae</taxon>
        <taxon>Dentiscutata</taxon>
    </lineage>
</organism>
<accession>A0A9N9P9V2</accession>
<dbReference type="EMBL" id="CAJVPY010058289">
    <property type="protein sequence ID" value="CAG8819677.1"/>
    <property type="molecule type" value="Genomic_DNA"/>
</dbReference>
<feature type="compositionally biased region" description="Acidic residues" evidence="1">
    <location>
        <begin position="1"/>
        <end position="14"/>
    </location>
</feature>
<gene>
    <name evidence="2" type="ORF">DERYTH_LOCUS26820</name>
</gene>
<sequence>MEDVLIGPFDEESQELPLTRATKRRRTEEGREEQPSNGEEPLSTRKRKQDRVLDYLKKIDKEVGDLRKEKIVGEIASKSIENIYPNDDTLKATATSYLIKKYSELFEGWKNSHWTFYYDLILKGR</sequence>
<proteinExistence type="predicted"/>
<dbReference type="AlphaFoldDB" id="A0A9N9P9V2"/>
<evidence type="ECO:0000256" key="1">
    <source>
        <dbReference type="SAM" id="MobiDB-lite"/>
    </source>
</evidence>
<dbReference type="OrthoDB" id="2482502at2759"/>
<name>A0A9N9P9V2_9GLOM</name>
<keyword evidence="3" id="KW-1185">Reference proteome</keyword>